<dbReference type="STRING" id="869209.Tresu_1683"/>
<name>F2NSE2_TRES6</name>
<evidence type="ECO:0000313" key="1">
    <source>
        <dbReference type="EMBL" id="AEB14578.1"/>
    </source>
</evidence>
<reference evidence="1 2" key="1">
    <citation type="journal article" date="2011" name="Stand. Genomic Sci.">
        <title>Complete genome sequence of Treponema succinifaciens type strain (6091).</title>
        <authorList>
            <person name="Han C."/>
            <person name="Gronow S."/>
            <person name="Teshima H."/>
            <person name="Lapidus A."/>
            <person name="Nolan M."/>
            <person name="Lucas S."/>
            <person name="Hammon N."/>
            <person name="Deshpande S."/>
            <person name="Cheng J.F."/>
            <person name="Zeytun A."/>
            <person name="Tapia R."/>
            <person name="Goodwin L."/>
            <person name="Pitluck S."/>
            <person name="Liolios K."/>
            <person name="Pagani I."/>
            <person name="Ivanova N."/>
            <person name="Mavromatis K."/>
            <person name="Mikhailova N."/>
            <person name="Huntemann M."/>
            <person name="Pati A."/>
            <person name="Chen A."/>
            <person name="Palaniappan K."/>
            <person name="Land M."/>
            <person name="Hauser L."/>
            <person name="Brambilla E.M."/>
            <person name="Rohde M."/>
            <person name="Goker M."/>
            <person name="Woyke T."/>
            <person name="Bristow J."/>
            <person name="Eisen J.A."/>
            <person name="Markowitz V."/>
            <person name="Hugenholtz P."/>
            <person name="Kyrpides N.C."/>
            <person name="Klenk H.P."/>
            <person name="Detter J.C."/>
        </authorList>
    </citation>
    <scope>NUCLEOTIDE SEQUENCE [LARGE SCALE GENOMIC DNA]</scope>
    <source>
        <strain evidence="2">ATCC 33096 / DSM 2489 / 6091</strain>
    </source>
</reference>
<keyword evidence="2" id="KW-1185">Reference proteome</keyword>
<gene>
    <name evidence="1" type="ordered locus">Tresu_1683</name>
</gene>
<dbReference type="KEGG" id="tsu:Tresu_1683"/>
<dbReference type="eggNOG" id="ENOG503286U">
    <property type="taxonomic scope" value="Bacteria"/>
</dbReference>
<evidence type="ECO:0000313" key="2">
    <source>
        <dbReference type="Proteomes" id="UP000006852"/>
    </source>
</evidence>
<dbReference type="AlphaFoldDB" id="F2NSE2"/>
<protein>
    <submittedName>
        <fullName evidence="1">Uncharacterized protein</fullName>
    </submittedName>
</protein>
<dbReference type="GeneID" id="302998835"/>
<proteinExistence type="predicted"/>
<sequence length="236" mass="25421">MKKINSNMRVAELDTLSDVLIRMYKDSSAAENALSKDTNLSLIMAEVEKLSADITTAIKSDRVSSTLDEADIARDGIIRNLGDALTGYSAIPVAAKKDSAQNLLAVFSKYGKQITQKNFAEESSLIESMLEDFGAENLSSDIAALDGVGELVSELRTAQDSFNKANDEYTKASVNRGESATSVKKSLISALNDKFVPYLSAVAPLADYKDFATKCEAEIIKANATVSGRKKTDKAK</sequence>
<dbReference type="Proteomes" id="UP000006852">
    <property type="component" value="Chromosome"/>
</dbReference>
<dbReference type="HOGENOM" id="CLU_082942_0_0_12"/>
<accession>F2NSE2</accession>
<dbReference type="RefSeq" id="WP_013701859.1">
    <property type="nucleotide sequence ID" value="NC_015385.1"/>
</dbReference>
<reference evidence="2" key="2">
    <citation type="submission" date="2011-04" db="EMBL/GenBank/DDBJ databases">
        <title>The complete genome of chromosome of Treponema succinifaciens DSM 2489.</title>
        <authorList>
            <person name="Lucas S."/>
            <person name="Copeland A."/>
            <person name="Lapidus A."/>
            <person name="Bruce D."/>
            <person name="Goodwin L."/>
            <person name="Pitluck S."/>
            <person name="Peters L."/>
            <person name="Kyrpides N."/>
            <person name="Mavromatis K."/>
            <person name="Ivanova N."/>
            <person name="Ovchinnikova G."/>
            <person name="Teshima H."/>
            <person name="Detter J.C."/>
            <person name="Tapia R."/>
            <person name="Han C."/>
            <person name="Land M."/>
            <person name="Hauser L."/>
            <person name="Markowitz V."/>
            <person name="Cheng J.-F."/>
            <person name="Hugenholtz P."/>
            <person name="Woyke T."/>
            <person name="Wu D."/>
            <person name="Gronow S."/>
            <person name="Wellnitz S."/>
            <person name="Brambilla E."/>
            <person name="Klenk H.-P."/>
            <person name="Eisen J.A."/>
        </authorList>
    </citation>
    <scope>NUCLEOTIDE SEQUENCE [LARGE SCALE GENOMIC DNA]</scope>
    <source>
        <strain evidence="2">ATCC 33096 / DSM 2489 / 6091</strain>
    </source>
</reference>
<dbReference type="Pfam" id="PF19775">
    <property type="entry name" value="DUF6261"/>
    <property type="match status" value="1"/>
</dbReference>
<dbReference type="OrthoDB" id="360910at2"/>
<organism evidence="1 2">
    <name type="scientific">Treponema succinifaciens (strain ATCC 33096 / DSM 2489 / 6091)</name>
    <dbReference type="NCBI Taxonomy" id="869209"/>
    <lineage>
        <taxon>Bacteria</taxon>
        <taxon>Pseudomonadati</taxon>
        <taxon>Spirochaetota</taxon>
        <taxon>Spirochaetia</taxon>
        <taxon>Spirochaetales</taxon>
        <taxon>Treponemataceae</taxon>
        <taxon>Treponema</taxon>
    </lineage>
</organism>
<dbReference type="EMBL" id="CP002631">
    <property type="protein sequence ID" value="AEB14578.1"/>
    <property type="molecule type" value="Genomic_DNA"/>
</dbReference>
<dbReference type="InterPro" id="IPR046228">
    <property type="entry name" value="DUF6261"/>
</dbReference>